<evidence type="ECO:0000256" key="5">
    <source>
        <dbReference type="ARBA" id="ARBA00022692"/>
    </source>
</evidence>
<comment type="caution">
    <text evidence="11">The sequence shown here is derived from an EMBL/GenBank/DDBJ whole genome shotgun (WGS) entry which is preliminary data.</text>
</comment>
<sequence>MPTTKTSTTETPTSGTADANKNDHHPPGSTVGLVLCTALIALAMAGSTAPSPFYPSWQSDLDVGTSFMSVVFGIYPIVLLVALLTVGSLSDHLGRRPVAVAAFILLALSFVLMGFGVSPVTLILARCLQGVGVALAMSTLGAYAAELQPPRLAGVGALLNSAGPTAGLALGALVGGFGLEFLAAEADVRLSAQVVFGILAVLSLLGVVLVWNHPETSPRKPGVARSLRPSVRVHRGARSAFLHSAPVIAAVWATGGLFISLGANIISEGFGSSDHLVQVLPVVLLTGVGATSVLVARRVPVRSSSIAGCGALIIGTALGAFGVGAHVLPLYIAALVITGVGWGVAYAAALRVLLPLAPASERAALFSAVYVVAYLSFGIPAIIAGVISTRVGLIPTVIGYGVVVILAAAASLVLSLRHGKDGAMGSQPA</sequence>
<dbReference type="AlphaFoldDB" id="A0A9D1RLA3"/>
<evidence type="ECO:0000256" key="9">
    <source>
        <dbReference type="SAM" id="Phobius"/>
    </source>
</evidence>
<feature type="domain" description="Major facilitator superfamily (MFS) profile" evidence="10">
    <location>
        <begin position="31"/>
        <end position="419"/>
    </location>
</feature>
<dbReference type="PANTHER" id="PTHR43271">
    <property type="entry name" value="BLL2771 PROTEIN"/>
    <property type="match status" value="1"/>
</dbReference>
<comment type="similarity">
    <text evidence="2">Belongs to the major facilitator superfamily.</text>
</comment>
<feature type="transmembrane region" description="Helical" evidence="9">
    <location>
        <begin position="157"/>
        <end position="178"/>
    </location>
</feature>
<keyword evidence="6 9" id="KW-1133">Transmembrane helix</keyword>
<dbReference type="GO" id="GO:0005886">
    <property type="term" value="C:plasma membrane"/>
    <property type="evidence" value="ECO:0007669"/>
    <property type="project" value="UniProtKB-SubCell"/>
</dbReference>
<feature type="transmembrane region" description="Helical" evidence="9">
    <location>
        <begin position="275"/>
        <end position="294"/>
    </location>
</feature>
<keyword evidence="5 9" id="KW-0812">Transmembrane</keyword>
<dbReference type="GO" id="GO:0022857">
    <property type="term" value="F:transmembrane transporter activity"/>
    <property type="evidence" value="ECO:0007669"/>
    <property type="project" value="InterPro"/>
</dbReference>
<keyword evidence="3" id="KW-0813">Transport</keyword>
<accession>A0A9D1RLA3</accession>
<feature type="transmembrane region" description="Helical" evidence="9">
    <location>
        <begin position="331"/>
        <end position="353"/>
    </location>
</feature>
<keyword evidence="4" id="KW-1003">Cell membrane</keyword>
<name>A0A9D1RLA3_9CORY</name>
<evidence type="ECO:0000256" key="8">
    <source>
        <dbReference type="SAM" id="MobiDB-lite"/>
    </source>
</evidence>
<dbReference type="EMBL" id="DXGC01000017">
    <property type="protein sequence ID" value="HIW90411.1"/>
    <property type="molecule type" value="Genomic_DNA"/>
</dbReference>
<dbReference type="Gene3D" id="1.20.1250.20">
    <property type="entry name" value="MFS general substrate transporter like domains"/>
    <property type="match status" value="1"/>
</dbReference>
<dbReference type="InterPro" id="IPR036259">
    <property type="entry name" value="MFS_trans_sf"/>
</dbReference>
<dbReference type="SUPFAM" id="SSF103473">
    <property type="entry name" value="MFS general substrate transporter"/>
    <property type="match status" value="1"/>
</dbReference>
<evidence type="ECO:0000259" key="10">
    <source>
        <dbReference type="PROSITE" id="PS50850"/>
    </source>
</evidence>
<keyword evidence="7 9" id="KW-0472">Membrane</keyword>
<evidence type="ECO:0000313" key="11">
    <source>
        <dbReference type="EMBL" id="HIW90411.1"/>
    </source>
</evidence>
<evidence type="ECO:0000313" key="12">
    <source>
        <dbReference type="Proteomes" id="UP000824190"/>
    </source>
</evidence>
<dbReference type="InterPro" id="IPR020846">
    <property type="entry name" value="MFS_dom"/>
</dbReference>
<evidence type="ECO:0000256" key="3">
    <source>
        <dbReference type="ARBA" id="ARBA00022448"/>
    </source>
</evidence>
<dbReference type="Pfam" id="PF07690">
    <property type="entry name" value="MFS_1"/>
    <property type="match status" value="1"/>
</dbReference>
<feature type="transmembrane region" description="Helical" evidence="9">
    <location>
        <begin position="365"/>
        <end position="387"/>
    </location>
</feature>
<feature type="transmembrane region" description="Helical" evidence="9">
    <location>
        <begin position="30"/>
        <end position="47"/>
    </location>
</feature>
<dbReference type="PROSITE" id="PS50850">
    <property type="entry name" value="MFS"/>
    <property type="match status" value="1"/>
</dbReference>
<dbReference type="InterPro" id="IPR011701">
    <property type="entry name" value="MFS"/>
</dbReference>
<feature type="region of interest" description="Disordered" evidence="8">
    <location>
        <begin position="1"/>
        <end position="25"/>
    </location>
</feature>
<reference evidence="11" key="2">
    <citation type="submission" date="2021-04" db="EMBL/GenBank/DDBJ databases">
        <authorList>
            <person name="Gilroy R."/>
        </authorList>
    </citation>
    <scope>NUCLEOTIDE SEQUENCE</scope>
    <source>
        <strain evidence="11">CHK32-1732</strain>
    </source>
</reference>
<evidence type="ECO:0000256" key="4">
    <source>
        <dbReference type="ARBA" id="ARBA00022475"/>
    </source>
</evidence>
<feature type="transmembrane region" description="Helical" evidence="9">
    <location>
        <begin position="67"/>
        <end position="86"/>
    </location>
</feature>
<evidence type="ECO:0000256" key="6">
    <source>
        <dbReference type="ARBA" id="ARBA00022989"/>
    </source>
</evidence>
<feature type="transmembrane region" description="Helical" evidence="9">
    <location>
        <begin position="240"/>
        <end position="263"/>
    </location>
</feature>
<feature type="transmembrane region" description="Helical" evidence="9">
    <location>
        <begin position="98"/>
        <end position="117"/>
    </location>
</feature>
<protein>
    <submittedName>
        <fullName evidence="11">MFS transporter</fullName>
    </submittedName>
</protein>
<reference evidence="11" key="1">
    <citation type="journal article" date="2021" name="PeerJ">
        <title>Extensive microbial diversity within the chicken gut microbiome revealed by metagenomics and culture.</title>
        <authorList>
            <person name="Gilroy R."/>
            <person name="Ravi A."/>
            <person name="Getino M."/>
            <person name="Pursley I."/>
            <person name="Horton D.L."/>
            <person name="Alikhan N.F."/>
            <person name="Baker D."/>
            <person name="Gharbi K."/>
            <person name="Hall N."/>
            <person name="Watson M."/>
            <person name="Adriaenssens E.M."/>
            <person name="Foster-Nyarko E."/>
            <person name="Jarju S."/>
            <person name="Secka A."/>
            <person name="Antonio M."/>
            <person name="Oren A."/>
            <person name="Chaudhuri R.R."/>
            <person name="La Ragione R."/>
            <person name="Hildebrand F."/>
            <person name="Pallen M.J."/>
        </authorList>
    </citation>
    <scope>NUCLEOTIDE SEQUENCE</scope>
    <source>
        <strain evidence="11">CHK32-1732</strain>
    </source>
</reference>
<feature type="compositionally biased region" description="Low complexity" evidence="8">
    <location>
        <begin position="1"/>
        <end position="16"/>
    </location>
</feature>
<dbReference type="Proteomes" id="UP000824190">
    <property type="component" value="Unassembled WGS sequence"/>
</dbReference>
<evidence type="ECO:0000256" key="1">
    <source>
        <dbReference type="ARBA" id="ARBA00004651"/>
    </source>
</evidence>
<comment type="subcellular location">
    <subcellularLocation>
        <location evidence="1">Cell membrane</location>
        <topology evidence="1">Multi-pass membrane protein</topology>
    </subcellularLocation>
</comment>
<organism evidence="11 12">
    <name type="scientific">Candidatus Corynebacterium avicola</name>
    <dbReference type="NCBI Taxonomy" id="2838527"/>
    <lineage>
        <taxon>Bacteria</taxon>
        <taxon>Bacillati</taxon>
        <taxon>Actinomycetota</taxon>
        <taxon>Actinomycetes</taxon>
        <taxon>Mycobacteriales</taxon>
        <taxon>Corynebacteriaceae</taxon>
        <taxon>Corynebacterium</taxon>
    </lineage>
</organism>
<feature type="transmembrane region" description="Helical" evidence="9">
    <location>
        <begin position="393"/>
        <end position="414"/>
    </location>
</feature>
<proteinExistence type="inferred from homology"/>
<gene>
    <name evidence="11" type="ORF">H9870_01920</name>
</gene>
<feature type="transmembrane region" description="Helical" evidence="9">
    <location>
        <begin position="190"/>
        <end position="211"/>
    </location>
</feature>
<feature type="transmembrane region" description="Helical" evidence="9">
    <location>
        <begin position="123"/>
        <end position="145"/>
    </location>
</feature>
<evidence type="ECO:0000256" key="7">
    <source>
        <dbReference type="ARBA" id="ARBA00023136"/>
    </source>
</evidence>
<evidence type="ECO:0000256" key="2">
    <source>
        <dbReference type="ARBA" id="ARBA00008335"/>
    </source>
</evidence>
<feature type="transmembrane region" description="Helical" evidence="9">
    <location>
        <begin position="306"/>
        <end position="325"/>
    </location>
</feature>
<dbReference type="PANTHER" id="PTHR43271:SF2">
    <property type="entry name" value="BLL2771 PROTEIN"/>
    <property type="match status" value="1"/>
</dbReference>